<evidence type="ECO:0000256" key="2">
    <source>
        <dbReference type="ARBA" id="ARBA00004370"/>
    </source>
</evidence>
<evidence type="ECO:0000313" key="20">
    <source>
        <dbReference type="Proteomes" id="UP000789595"/>
    </source>
</evidence>
<reference evidence="19" key="1">
    <citation type="submission" date="2021-11" db="EMBL/GenBank/DDBJ databases">
        <authorList>
            <consortium name="Genoscope - CEA"/>
            <person name="William W."/>
        </authorList>
    </citation>
    <scope>NUCLEOTIDE SEQUENCE</scope>
</reference>
<feature type="signal peptide" evidence="17">
    <location>
        <begin position="1"/>
        <end position="21"/>
    </location>
</feature>
<dbReference type="InterPro" id="IPR000642">
    <property type="entry name" value="Peptidase_M41"/>
</dbReference>
<evidence type="ECO:0000256" key="13">
    <source>
        <dbReference type="ARBA" id="ARBA00023049"/>
    </source>
</evidence>
<evidence type="ECO:0000256" key="17">
    <source>
        <dbReference type="SAM" id="SignalP"/>
    </source>
</evidence>
<dbReference type="FunFam" id="1.10.8.60:FF:000001">
    <property type="entry name" value="ATP-dependent zinc metalloprotease FtsH"/>
    <property type="match status" value="1"/>
</dbReference>
<dbReference type="Gene3D" id="1.20.58.760">
    <property type="entry name" value="Peptidase M41"/>
    <property type="match status" value="1"/>
</dbReference>
<evidence type="ECO:0000256" key="12">
    <source>
        <dbReference type="ARBA" id="ARBA00022989"/>
    </source>
</evidence>
<dbReference type="Pfam" id="PF17862">
    <property type="entry name" value="AAA_lid_3"/>
    <property type="match status" value="1"/>
</dbReference>
<protein>
    <recommendedName>
        <fullName evidence="18">AAA+ ATPase domain-containing protein</fullName>
    </recommendedName>
</protein>
<evidence type="ECO:0000256" key="14">
    <source>
        <dbReference type="ARBA" id="ARBA00023136"/>
    </source>
</evidence>
<dbReference type="GO" id="GO:0016887">
    <property type="term" value="F:ATP hydrolysis activity"/>
    <property type="evidence" value="ECO:0007669"/>
    <property type="project" value="InterPro"/>
</dbReference>
<dbReference type="PANTHER" id="PTHR23076">
    <property type="entry name" value="METALLOPROTEASE M41 FTSH"/>
    <property type="match status" value="1"/>
</dbReference>
<evidence type="ECO:0000256" key="7">
    <source>
        <dbReference type="ARBA" id="ARBA00022723"/>
    </source>
</evidence>
<sequence length="685" mass="72614">MPKTSRSLALAALLLGNEVAAFSMQLPTTARRSGPRANGPRANTVAMSMQGRRAFGASLAAGAALASSKAAFAAEGSRWAVSEFLDVVGKDGVERVVFSADSKNLLALDADGARHSVEILPTEVPELVTQLRAKSVPFAVQAAPTGDGDALAGLAANLLFPLVLLGGLFFLGRRGGGMGGMGGMGGPGGPMGMLQPKSKIEMEPQTGVTFDDVAGCDASKLELEEVVDFLSNPEKYDKVGAQSPRGVMLEGPPGTGKTLLARAVAGEAGVPFISCSGSEFVEMFVGVGASRIRSLFADAKKNAPCIIFIDEIDAIGRQRSSGGGFASNDEREQTLNQILTEMDGFSGNTGVIVIAATNRADILDNALLRPGRFDRRVPVDLPDKAGRVEILKVHCRDKPLAPDVDLDAIASRAIGFSGASLQNLMNEAAIVAARREKEVITFDEIDFAIDRLQVGMQKPSTQGFQNKDAARKRQELVAWHEAGHAVMAALTPGYDGVAKVTIIPRTNGAGGFTLFTPSEDRMESGLYSYKFLKSQLSVALGGRVAEELAVGREDVTTGASNDLQQVRDLARRMIAQWGFLADEANRGNGNALRAPVAWETPDGGGQMGAPQTASDTTERLIDEETKKLVQQAYDHCYKTLSDNKELMQVLVDRLVDKETVDAGEFQQMVLEHTSSEKFLAGAATV</sequence>
<evidence type="ECO:0000256" key="15">
    <source>
        <dbReference type="RuleBase" id="RU003651"/>
    </source>
</evidence>
<dbReference type="SUPFAM" id="SSF140990">
    <property type="entry name" value="FtsH protease domain-like"/>
    <property type="match status" value="1"/>
</dbReference>
<dbReference type="FunFam" id="1.20.58.760:FF:000001">
    <property type="entry name" value="ATP-dependent zinc metalloprotease FtsH"/>
    <property type="match status" value="1"/>
</dbReference>
<evidence type="ECO:0000256" key="1">
    <source>
        <dbReference type="ARBA" id="ARBA00001947"/>
    </source>
</evidence>
<evidence type="ECO:0000256" key="4">
    <source>
        <dbReference type="ARBA" id="ARBA00010550"/>
    </source>
</evidence>
<comment type="similarity">
    <text evidence="15">Belongs to the AAA ATPase family.</text>
</comment>
<keyword evidence="10" id="KW-0862">Zinc</keyword>
<gene>
    <name evidence="19" type="ORF">PECAL_6P06590</name>
</gene>
<dbReference type="SUPFAM" id="SSF52540">
    <property type="entry name" value="P-loop containing nucleoside triphosphate hydrolases"/>
    <property type="match status" value="1"/>
</dbReference>
<dbReference type="GO" id="GO:0009535">
    <property type="term" value="C:chloroplast thylakoid membrane"/>
    <property type="evidence" value="ECO:0007669"/>
    <property type="project" value="TreeGrafter"/>
</dbReference>
<dbReference type="Gene3D" id="1.10.8.60">
    <property type="match status" value="1"/>
</dbReference>
<keyword evidence="20" id="KW-1185">Reference proteome</keyword>
<keyword evidence="12 16" id="KW-1133">Transmembrane helix</keyword>
<dbReference type="EMBL" id="CAKKNE010000006">
    <property type="protein sequence ID" value="CAH0379058.1"/>
    <property type="molecule type" value="Genomic_DNA"/>
</dbReference>
<dbReference type="InterPro" id="IPR003593">
    <property type="entry name" value="AAA+_ATPase"/>
</dbReference>
<dbReference type="GO" id="GO:0005524">
    <property type="term" value="F:ATP binding"/>
    <property type="evidence" value="ECO:0007669"/>
    <property type="project" value="UniProtKB-KW"/>
</dbReference>
<evidence type="ECO:0000256" key="6">
    <source>
        <dbReference type="ARBA" id="ARBA00022692"/>
    </source>
</evidence>
<keyword evidence="6 16" id="KW-0812">Transmembrane</keyword>
<dbReference type="InterPro" id="IPR037219">
    <property type="entry name" value="Peptidase_M41-like"/>
</dbReference>
<evidence type="ECO:0000256" key="11">
    <source>
        <dbReference type="ARBA" id="ARBA00022840"/>
    </source>
</evidence>
<feature type="chain" id="PRO_5035191326" description="AAA+ ATPase domain-containing protein" evidence="17">
    <location>
        <begin position="22"/>
        <end position="685"/>
    </location>
</feature>
<keyword evidence="8 15" id="KW-0547">Nucleotide-binding</keyword>
<comment type="similarity">
    <text evidence="4">In the N-terminal section; belongs to the AAA ATPase family.</text>
</comment>
<comment type="caution">
    <text evidence="19">The sequence shown here is derived from an EMBL/GenBank/DDBJ whole genome shotgun (WGS) entry which is preliminary data.</text>
</comment>
<keyword evidence="11 15" id="KW-0067">ATP-binding</keyword>
<dbReference type="InterPro" id="IPR003960">
    <property type="entry name" value="ATPase_AAA_CS"/>
</dbReference>
<keyword evidence="14 16" id="KW-0472">Membrane</keyword>
<accession>A0A8J2X314</accession>
<evidence type="ECO:0000313" key="19">
    <source>
        <dbReference type="EMBL" id="CAH0379058.1"/>
    </source>
</evidence>
<dbReference type="CDD" id="cd19501">
    <property type="entry name" value="RecA-like_FtsH"/>
    <property type="match status" value="1"/>
</dbReference>
<comment type="cofactor">
    <cofactor evidence="1">
        <name>Zn(2+)</name>
        <dbReference type="ChEBI" id="CHEBI:29105"/>
    </cofactor>
</comment>
<dbReference type="PANTHER" id="PTHR23076:SF113">
    <property type="entry name" value="ATP-DEPENDENT ZINC METALLOPROTEASE FTSH 1, CHLOROPLASTIC-RELATED"/>
    <property type="match status" value="1"/>
</dbReference>
<dbReference type="HAMAP" id="MF_01458">
    <property type="entry name" value="FtsH"/>
    <property type="match status" value="1"/>
</dbReference>
<keyword evidence="17" id="KW-0732">Signal</keyword>
<evidence type="ECO:0000256" key="3">
    <source>
        <dbReference type="ARBA" id="ARBA00010044"/>
    </source>
</evidence>
<evidence type="ECO:0000256" key="16">
    <source>
        <dbReference type="SAM" id="Phobius"/>
    </source>
</evidence>
<keyword evidence="9" id="KW-0378">Hydrolase</keyword>
<dbReference type="InterPro" id="IPR003959">
    <property type="entry name" value="ATPase_AAA_core"/>
</dbReference>
<dbReference type="AlphaFoldDB" id="A0A8J2X314"/>
<dbReference type="Gene3D" id="3.40.50.300">
    <property type="entry name" value="P-loop containing nucleotide triphosphate hydrolases"/>
    <property type="match status" value="1"/>
</dbReference>
<dbReference type="Pfam" id="PF00004">
    <property type="entry name" value="AAA"/>
    <property type="match status" value="1"/>
</dbReference>
<evidence type="ECO:0000256" key="10">
    <source>
        <dbReference type="ARBA" id="ARBA00022833"/>
    </source>
</evidence>
<evidence type="ECO:0000256" key="8">
    <source>
        <dbReference type="ARBA" id="ARBA00022741"/>
    </source>
</evidence>
<dbReference type="GO" id="GO:0004222">
    <property type="term" value="F:metalloendopeptidase activity"/>
    <property type="evidence" value="ECO:0007669"/>
    <property type="project" value="InterPro"/>
</dbReference>
<dbReference type="GO" id="GO:0046872">
    <property type="term" value="F:metal ion binding"/>
    <property type="evidence" value="ECO:0007669"/>
    <property type="project" value="UniProtKB-KW"/>
</dbReference>
<dbReference type="InterPro" id="IPR005936">
    <property type="entry name" value="FtsH"/>
</dbReference>
<dbReference type="Proteomes" id="UP000789595">
    <property type="component" value="Unassembled WGS sequence"/>
</dbReference>
<comment type="similarity">
    <text evidence="3">In the C-terminal section; belongs to the peptidase M41 family.</text>
</comment>
<dbReference type="InterPro" id="IPR027417">
    <property type="entry name" value="P-loop_NTPase"/>
</dbReference>
<evidence type="ECO:0000259" key="18">
    <source>
        <dbReference type="SMART" id="SM00382"/>
    </source>
</evidence>
<dbReference type="NCBIfam" id="TIGR01241">
    <property type="entry name" value="FtsH_fam"/>
    <property type="match status" value="1"/>
</dbReference>
<evidence type="ECO:0000256" key="5">
    <source>
        <dbReference type="ARBA" id="ARBA00022670"/>
    </source>
</evidence>
<dbReference type="GO" id="GO:0006508">
    <property type="term" value="P:proteolysis"/>
    <property type="evidence" value="ECO:0007669"/>
    <property type="project" value="UniProtKB-KW"/>
</dbReference>
<dbReference type="SMART" id="SM00382">
    <property type="entry name" value="AAA"/>
    <property type="match status" value="1"/>
</dbReference>
<dbReference type="GO" id="GO:0010304">
    <property type="term" value="P:PSII associated light-harvesting complex II catabolic process"/>
    <property type="evidence" value="ECO:0007669"/>
    <property type="project" value="UniProtKB-ARBA"/>
</dbReference>
<dbReference type="PROSITE" id="PS00674">
    <property type="entry name" value="AAA"/>
    <property type="match status" value="1"/>
</dbReference>
<keyword evidence="7" id="KW-0479">Metal-binding</keyword>
<dbReference type="GO" id="GO:0004176">
    <property type="term" value="F:ATP-dependent peptidase activity"/>
    <property type="evidence" value="ECO:0007669"/>
    <property type="project" value="InterPro"/>
</dbReference>
<dbReference type="OrthoDB" id="1413014at2759"/>
<keyword evidence="5" id="KW-0645">Protease</keyword>
<name>A0A8J2X314_9STRA</name>
<dbReference type="Pfam" id="PF01434">
    <property type="entry name" value="Peptidase_M41"/>
    <property type="match status" value="1"/>
</dbReference>
<feature type="transmembrane region" description="Helical" evidence="16">
    <location>
        <begin position="150"/>
        <end position="171"/>
    </location>
</feature>
<dbReference type="InterPro" id="IPR041569">
    <property type="entry name" value="AAA_lid_3"/>
</dbReference>
<feature type="domain" description="AAA+ ATPase" evidence="18">
    <location>
        <begin position="243"/>
        <end position="383"/>
    </location>
</feature>
<dbReference type="FunFam" id="3.40.50.300:FF:000001">
    <property type="entry name" value="ATP-dependent zinc metalloprotease FtsH"/>
    <property type="match status" value="1"/>
</dbReference>
<organism evidence="19 20">
    <name type="scientific">Pelagomonas calceolata</name>
    <dbReference type="NCBI Taxonomy" id="35677"/>
    <lineage>
        <taxon>Eukaryota</taxon>
        <taxon>Sar</taxon>
        <taxon>Stramenopiles</taxon>
        <taxon>Ochrophyta</taxon>
        <taxon>Pelagophyceae</taxon>
        <taxon>Pelagomonadales</taxon>
        <taxon>Pelagomonadaceae</taxon>
        <taxon>Pelagomonas</taxon>
    </lineage>
</organism>
<evidence type="ECO:0000256" key="9">
    <source>
        <dbReference type="ARBA" id="ARBA00022801"/>
    </source>
</evidence>
<keyword evidence="13" id="KW-0482">Metalloprotease</keyword>
<comment type="subcellular location">
    <subcellularLocation>
        <location evidence="2">Membrane</location>
    </subcellularLocation>
</comment>
<proteinExistence type="inferred from homology"/>